<dbReference type="NCBIfam" id="TIGR01382">
    <property type="entry name" value="PfpI"/>
    <property type="match status" value="1"/>
</dbReference>
<dbReference type="InterPro" id="IPR006286">
    <property type="entry name" value="C56_PfpI-like"/>
</dbReference>
<dbReference type="SUPFAM" id="SSF52317">
    <property type="entry name" value="Class I glutamine amidotransferase-like"/>
    <property type="match status" value="1"/>
</dbReference>
<dbReference type="Gene3D" id="3.40.50.880">
    <property type="match status" value="1"/>
</dbReference>
<evidence type="ECO:0000313" key="3">
    <source>
        <dbReference type="EMBL" id="MDT8902987.1"/>
    </source>
</evidence>
<dbReference type="PROSITE" id="PS51276">
    <property type="entry name" value="PEPTIDASE_C56_PFPI"/>
    <property type="match status" value="1"/>
</dbReference>
<gene>
    <name evidence="3" type="ORF">Q4T40_17220</name>
</gene>
<dbReference type="CDD" id="cd03134">
    <property type="entry name" value="GATase1_PfpI_like"/>
    <property type="match status" value="1"/>
</dbReference>
<comment type="similarity">
    <text evidence="1">Belongs to the peptidase C56 family.</text>
</comment>
<accession>A0ABU3P2W8</accession>
<organism evidence="3 4">
    <name type="scientific">Anaeroselena agilis</name>
    <dbReference type="NCBI Taxonomy" id="3063788"/>
    <lineage>
        <taxon>Bacteria</taxon>
        <taxon>Bacillati</taxon>
        <taxon>Bacillota</taxon>
        <taxon>Negativicutes</taxon>
        <taxon>Acetonemataceae</taxon>
        <taxon>Anaeroselena</taxon>
    </lineage>
</organism>
<dbReference type="EMBL" id="JAUOZS010000001">
    <property type="protein sequence ID" value="MDT8902987.1"/>
    <property type="molecule type" value="Genomic_DNA"/>
</dbReference>
<keyword evidence="4" id="KW-1185">Reference proteome</keyword>
<evidence type="ECO:0000259" key="2">
    <source>
        <dbReference type="Pfam" id="PF01965"/>
    </source>
</evidence>
<dbReference type="PANTHER" id="PTHR42733">
    <property type="entry name" value="DJ-1 PROTEIN"/>
    <property type="match status" value="1"/>
</dbReference>
<protein>
    <submittedName>
        <fullName evidence="3">Type 1 glutamine amidotransferase domain-containing protein</fullName>
    </submittedName>
</protein>
<feature type="domain" description="DJ-1/PfpI" evidence="2">
    <location>
        <begin position="3"/>
        <end position="165"/>
    </location>
</feature>
<sequence length="169" mass="18304">MEKVLLLVENGFEDAEAIYPYYRMQEAGYAVDIVGPAKGAVYKGKHGYPLTAMLAPDEADIGSYVAIIIPGGQAPDRMRINDGLVELVKAAHERKLVIGAICHGPQMLIEADIIRGINVTCYKSVLTDILNAGAIYHDLPAIIDAGIVTSRTPADLPEFCRQILALLKK</sequence>
<dbReference type="Pfam" id="PF01965">
    <property type="entry name" value="DJ-1_PfpI"/>
    <property type="match status" value="1"/>
</dbReference>
<keyword evidence="3" id="KW-0315">Glutamine amidotransferase</keyword>
<evidence type="ECO:0000256" key="1">
    <source>
        <dbReference type="ARBA" id="ARBA00008542"/>
    </source>
</evidence>
<dbReference type="Proteomes" id="UP001254848">
    <property type="component" value="Unassembled WGS sequence"/>
</dbReference>
<dbReference type="RefSeq" id="WP_413781449.1">
    <property type="nucleotide sequence ID" value="NZ_JAUOZS010000001.1"/>
</dbReference>
<evidence type="ECO:0000313" key="4">
    <source>
        <dbReference type="Proteomes" id="UP001254848"/>
    </source>
</evidence>
<name>A0ABU3P2W8_9FIRM</name>
<proteinExistence type="inferred from homology"/>
<dbReference type="InterPro" id="IPR029062">
    <property type="entry name" value="Class_I_gatase-like"/>
</dbReference>
<dbReference type="InterPro" id="IPR002818">
    <property type="entry name" value="DJ-1/PfpI"/>
</dbReference>
<comment type="caution">
    <text evidence="3">The sequence shown here is derived from an EMBL/GenBank/DDBJ whole genome shotgun (WGS) entry which is preliminary data.</text>
</comment>
<reference evidence="3 4" key="1">
    <citation type="submission" date="2023-07" db="EMBL/GenBank/DDBJ databases">
        <title>The novel representative of Negativicutes class, Anaeroselena agilis gen. nov. sp. nov.</title>
        <authorList>
            <person name="Prokofeva M.I."/>
            <person name="Elcheninov A.G."/>
            <person name="Klyukina A."/>
            <person name="Kublanov I.V."/>
            <person name="Frolov E.N."/>
            <person name="Podosokorskaya O.A."/>
        </authorList>
    </citation>
    <scope>NUCLEOTIDE SEQUENCE [LARGE SCALE GENOMIC DNA]</scope>
    <source>
        <strain evidence="3 4">4137-cl</strain>
    </source>
</reference>